<dbReference type="EMBL" id="JACVVK020000271">
    <property type="protein sequence ID" value="KAK7480934.1"/>
    <property type="molecule type" value="Genomic_DNA"/>
</dbReference>
<comment type="caution">
    <text evidence="1">The sequence shown here is derived from an EMBL/GenBank/DDBJ whole genome shotgun (WGS) entry which is preliminary data.</text>
</comment>
<protein>
    <submittedName>
        <fullName evidence="1">Uncharacterized protein</fullName>
    </submittedName>
</protein>
<keyword evidence="2" id="KW-1185">Reference proteome</keyword>
<name>A0ABD0K0S9_9CAEN</name>
<sequence length="172" mass="20223">MQRMAQANKLSRTSLCNAELGTNLQACENFTLRSRTWHKRTSFRELHFAKQNAEQTYKLSRTSLCEAELRTNVQAFENFTLRSRTRNKRTSFRELHFFSSEHGTNVHAVRELHFEIQKLGTKAFEKRLHFVMQNLAGTHVQTFENFTLQCRFNTDTLFCRIDTDAHIPASFD</sequence>
<evidence type="ECO:0000313" key="2">
    <source>
        <dbReference type="Proteomes" id="UP001519460"/>
    </source>
</evidence>
<proteinExistence type="predicted"/>
<gene>
    <name evidence="1" type="ORF">BaRGS_00027845</name>
</gene>
<organism evidence="1 2">
    <name type="scientific">Batillaria attramentaria</name>
    <dbReference type="NCBI Taxonomy" id="370345"/>
    <lineage>
        <taxon>Eukaryota</taxon>
        <taxon>Metazoa</taxon>
        <taxon>Spiralia</taxon>
        <taxon>Lophotrochozoa</taxon>
        <taxon>Mollusca</taxon>
        <taxon>Gastropoda</taxon>
        <taxon>Caenogastropoda</taxon>
        <taxon>Sorbeoconcha</taxon>
        <taxon>Cerithioidea</taxon>
        <taxon>Batillariidae</taxon>
        <taxon>Batillaria</taxon>
    </lineage>
</organism>
<dbReference type="Proteomes" id="UP001519460">
    <property type="component" value="Unassembled WGS sequence"/>
</dbReference>
<reference evidence="1 2" key="1">
    <citation type="journal article" date="2023" name="Sci. Data">
        <title>Genome assembly of the Korean intertidal mud-creeper Batillaria attramentaria.</title>
        <authorList>
            <person name="Patra A.K."/>
            <person name="Ho P.T."/>
            <person name="Jun S."/>
            <person name="Lee S.J."/>
            <person name="Kim Y."/>
            <person name="Won Y.J."/>
        </authorList>
    </citation>
    <scope>NUCLEOTIDE SEQUENCE [LARGE SCALE GENOMIC DNA]</scope>
    <source>
        <strain evidence="1">Wonlab-2016</strain>
    </source>
</reference>
<evidence type="ECO:0000313" key="1">
    <source>
        <dbReference type="EMBL" id="KAK7480934.1"/>
    </source>
</evidence>
<accession>A0ABD0K0S9</accession>
<dbReference type="AlphaFoldDB" id="A0ABD0K0S9"/>